<dbReference type="Pfam" id="PF02120">
    <property type="entry name" value="Flg_hook"/>
    <property type="match status" value="1"/>
</dbReference>
<evidence type="ECO:0000313" key="6">
    <source>
        <dbReference type="EMBL" id="MDA5107378.1"/>
    </source>
</evidence>
<dbReference type="PANTHER" id="PTHR37533:SF2">
    <property type="entry name" value="FLAGELLAR HOOK-LENGTH CONTROL PROTEIN"/>
    <property type="match status" value="1"/>
</dbReference>
<dbReference type="AlphaFoldDB" id="A0A9X3TNZ9"/>
<feature type="compositionally biased region" description="Polar residues" evidence="4">
    <location>
        <begin position="13"/>
        <end position="23"/>
    </location>
</feature>
<dbReference type="InterPro" id="IPR052563">
    <property type="entry name" value="FliK"/>
</dbReference>
<keyword evidence="6" id="KW-0969">Cilium</keyword>
<keyword evidence="7" id="KW-1185">Reference proteome</keyword>
<protein>
    <submittedName>
        <fullName evidence="6">Flagellar hook-length control protein FliK</fullName>
    </submittedName>
</protein>
<keyword evidence="3" id="KW-1005">Bacterial flagellum biogenesis</keyword>
<dbReference type="RefSeq" id="WP_271139488.1">
    <property type="nucleotide sequence ID" value="NZ_JAPYYP010000002.1"/>
</dbReference>
<comment type="function">
    <text evidence="1">Controls the length of the flagellar hook.</text>
</comment>
<evidence type="ECO:0000256" key="2">
    <source>
        <dbReference type="ARBA" id="ARBA00009149"/>
    </source>
</evidence>
<dbReference type="InterPro" id="IPR001635">
    <property type="entry name" value="Flag_hook_Flik"/>
</dbReference>
<sequence>MNVANVKGAPAASATTSGVSAQQKPDGGDLFAAQIGNALQNVQAGELPQTLPGEAGAEDMALLADLLALIQQLFPTLHTQDPEEVTATFTQRGIPQATAEKLAEVLVSFARAEGGAKVPEWQQVDKQVAALLKQFGEELREAAGKQAGDARKLPLVLIHGKGGIRSAEPSVVPVRHAEKELTMQSLRVTQALSSYQAEAAVQVRGSGTPAQQTLNVQASPLAESDSALLPEQAAVLPFHQVASHGRISQQPVTSHPVHAHQFAQQVTQLFVQQMKITQGNGVHEAKLILHPQSLGQVDVIITARDGVITAQFSAETAAGKELLDNQLPQLRAALTQQGLQVDRLEVNQQQASSFAFQQQREQARQQGDGRQRQEQQEDQAEFSLDALLEESDVAAVGREFGRAAMNGIRYPV</sequence>
<proteinExistence type="inferred from homology"/>
<name>A0A9X3TNZ9_9BACL</name>
<keyword evidence="6" id="KW-0966">Cell projection</keyword>
<evidence type="ECO:0000259" key="5">
    <source>
        <dbReference type="Pfam" id="PF02120"/>
    </source>
</evidence>
<gene>
    <name evidence="6" type="ORF">O3V59_03315</name>
</gene>
<comment type="similarity">
    <text evidence="2">Belongs to the FliK family.</text>
</comment>
<keyword evidence="6" id="KW-0282">Flagellum</keyword>
<dbReference type="Proteomes" id="UP001151071">
    <property type="component" value="Unassembled WGS sequence"/>
</dbReference>
<feature type="compositionally biased region" description="Basic and acidic residues" evidence="4">
    <location>
        <begin position="361"/>
        <end position="375"/>
    </location>
</feature>
<dbReference type="Gene3D" id="3.30.750.140">
    <property type="match status" value="1"/>
</dbReference>
<evidence type="ECO:0000256" key="1">
    <source>
        <dbReference type="ARBA" id="ARBA00003944"/>
    </source>
</evidence>
<evidence type="ECO:0000256" key="4">
    <source>
        <dbReference type="SAM" id="MobiDB-lite"/>
    </source>
</evidence>
<dbReference type="CDD" id="cd17470">
    <property type="entry name" value="T3SS_Flik_C"/>
    <property type="match status" value="1"/>
</dbReference>
<dbReference type="PANTHER" id="PTHR37533">
    <property type="entry name" value="FLAGELLAR HOOK-LENGTH CONTROL PROTEIN"/>
    <property type="match status" value="1"/>
</dbReference>
<dbReference type="InterPro" id="IPR038610">
    <property type="entry name" value="FliK-like_C_sf"/>
</dbReference>
<dbReference type="PRINTS" id="PR01007">
    <property type="entry name" value="FLGHOOKFLIK"/>
</dbReference>
<feature type="region of interest" description="Disordered" evidence="4">
    <location>
        <begin position="358"/>
        <end position="379"/>
    </location>
</feature>
<accession>A0A9X3TNZ9</accession>
<evidence type="ECO:0000313" key="7">
    <source>
        <dbReference type="Proteomes" id="UP001151071"/>
    </source>
</evidence>
<feature type="region of interest" description="Disordered" evidence="4">
    <location>
        <begin position="1"/>
        <end position="27"/>
    </location>
</feature>
<comment type="caution">
    <text evidence="6">The sequence shown here is derived from an EMBL/GenBank/DDBJ whole genome shotgun (WGS) entry which is preliminary data.</text>
</comment>
<dbReference type="GO" id="GO:0009424">
    <property type="term" value="C:bacterial-type flagellum hook"/>
    <property type="evidence" value="ECO:0007669"/>
    <property type="project" value="InterPro"/>
</dbReference>
<evidence type="ECO:0000256" key="3">
    <source>
        <dbReference type="ARBA" id="ARBA00022795"/>
    </source>
</evidence>
<reference evidence="6" key="1">
    <citation type="submission" date="2022-12" db="EMBL/GenBank/DDBJ databases">
        <title>Draft genome sequence of the thermophilic strain Brevibacillus thermoruber HT42, isolated from Los Humeros, Puebla, Mexico, with biotechnological potential.</title>
        <authorList>
            <person name="Lara Sanchez J."/>
            <person name="Solis Palacios R."/>
            <person name="Bustos Baena A.S."/>
            <person name="Ruz Baez A.E."/>
            <person name="Espinosa Luna G."/>
            <person name="Oliart Ros R.M."/>
        </authorList>
    </citation>
    <scope>NUCLEOTIDE SEQUENCE</scope>
    <source>
        <strain evidence="6">HT42</strain>
    </source>
</reference>
<dbReference type="GO" id="GO:0044780">
    <property type="term" value="P:bacterial-type flagellum assembly"/>
    <property type="evidence" value="ECO:0007669"/>
    <property type="project" value="InterPro"/>
</dbReference>
<dbReference type="InterPro" id="IPR021136">
    <property type="entry name" value="Flagellar_hook_control-like_C"/>
</dbReference>
<organism evidence="6 7">
    <name type="scientific">Brevibacillus thermoruber</name>
    <dbReference type="NCBI Taxonomy" id="33942"/>
    <lineage>
        <taxon>Bacteria</taxon>
        <taxon>Bacillati</taxon>
        <taxon>Bacillota</taxon>
        <taxon>Bacilli</taxon>
        <taxon>Bacillales</taxon>
        <taxon>Paenibacillaceae</taxon>
        <taxon>Brevibacillus</taxon>
    </lineage>
</organism>
<feature type="domain" description="Flagellar hook-length control protein-like C-terminal" evidence="5">
    <location>
        <begin position="272"/>
        <end position="352"/>
    </location>
</feature>
<dbReference type="EMBL" id="JAPYYP010000002">
    <property type="protein sequence ID" value="MDA5107378.1"/>
    <property type="molecule type" value="Genomic_DNA"/>
</dbReference>